<evidence type="ECO:0000313" key="2">
    <source>
        <dbReference type="Proteomes" id="UP000007721"/>
    </source>
</evidence>
<dbReference type="PANTHER" id="PTHR10151">
    <property type="entry name" value="ECTONUCLEOTIDE PYROPHOSPHATASE/PHOSPHODIESTERASE"/>
    <property type="match status" value="1"/>
</dbReference>
<dbReference type="OrthoDB" id="9771966at2"/>
<dbReference type="InterPro" id="IPR002591">
    <property type="entry name" value="Phosphodiest/P_Trfase"/>
</dbReference>
<dbReference type="RefSeq" id="WP_012645406.1">
    <property type="nucleotide sequence ID" value="NC_011979.1"/>
</dbReference>
<dbReference type="Gene3D" id="3.40.720.10">
    <property type="entry name" value="Alkaline Phosphatase, subunit A"/>
    <property type="match status" value="1"/>
</dbReference>
<reference evidence="1 2" key="1">
    <citation type="submission" date="2009-01" db="EMBL/GenBank/DDBJ databases">
        <title>Complete sequence of Geobacter sp. FRC-32.</title>
        <authorList>
            <consortium name="US DOE Joint Genome Institute"/>
            <person name="Lucas S."/>
            <person name="Copeland A."/>
            <person name="Lapidus A."/>
            <person name="Glavina del Rio T."/>
            <person name="Dalin E."/>
            <person name="Tice H."/>
            <person name="Bruce D."/>
            <person name="Goodwin L."/>
            <person name="Pitluck S."/>
            <person name="Saunders E."/>
            <person name="Brettin T."/>
            <person name="Detter J.C."/>
            <person name="Han C."/>
            <person name="Larimer F."/>
            <person name="Land M."/>
            <person name="Hauser L."/>
            <person name="Kyrpides N."/>
            <person name="Ovchinnikova G."/>
            <person name="Kostka J."/>
            <person name="Richardson P."/>
        </authorList>
    </citation>
    <scope>NUCLEOTIDE SEQUENCE [LARGE SCALE GENOMIC DNA]</scope>
    <source>
        <strain evidence="2">DSM 22248 / JCM 15807 / FRC-32</strain>
    </source>
</reference>
<sequence length="455" mass="51057">MKRTVVINVAGLSSSLLGPHTPRINELADSVSRIHPVCPAVTCTMQATFLTGRLPAQHGIVGNGWYFRDLAEVFFWRQSNRLIQGEKIWQVGRAINTAFTCANSFWWYNMATDADWSVTPRPVYCADGRKLPDCYTQPPHLRQVFTRRFGAFPLFRFWGPATSIASTRWIGDAAMAIEELYSPVLHLVYLPHLDYVLQKVGPEGSISRDLRELDEACGRLLDFFRNRGCRVIVLSEYGISAVDRPVHPNRIMREAGLLSTKTDLGREYLDPGASRAFAVADHQVAHIYVRQKRDVEGVAALFRQVPGIEHILDSFRKKEWGLGHGRSGELVLVAGKGSWFSYYFWMDDGKAPDYARTVNIHAKPGYDPCELFFDPKLKFPALTAGLSLLKQRMGLRTLLDVIPIDAGLAKGSHGRIPEDPGELPLLLSSDPQLLNSDSVAAQDVFHVILDHVFRE</sequence>
<dbReference type="eggNOG" id="COG1524">
    <property type="taxonomic scope" value="Bacteria"/>
</dbReference>
<gene>
    <name evidence="1" type="ordered locus">Geob_0306</name>
</gene>
<proteinExistence type="predicted"/>
<dbReference type="KEGG" id="geo:Geob_0306"/>
<dbReference type="InterPro" id="IPR017850">
    <property type="entry name" value="Alkaline_phosphatase_core_sf"/>
</dbReference>
<dbReference type="STRING" id="316067.Geob_0306"/>
<protein>
    <submittedName>
        <fullName evidence="1">Type I phosphodiesterase/nucleotide pyrophosphatase</fullName>
    </submittedName>
</protein>
<dbReference type="PANTHER" id="PTHR10151:SF120">
    <property type="entry name" value="BIS(5'-ADENOSYL)-TRIPHOSPHATASE"/>
    <property type="match status" value="1"/>
</dbReference>
<dbReference type="GO" id="GO:0016787">
    <property type="term" value="F:hydrolase activity"/>
    <property type="evidence" value="ECO:0007669"/>
    <property type="project" value="UniProtKB-ARBA"/>
</dbReference>
<keyword evidence="2" id="KW-1185">Reference proteome</keyword>
<name>B9M9B9_GEODF</name>
<organism evidence="1 2">
    <name type="scientific">Geotalea daltonii (strain DSM 22248 / JCM 15807 / FRC-32)</name>
    <name type="common">Geobacter daltonii</name>
    <dbReference type="NCBI Taxonomy" id="316067"/>
    <lineage>
        <taxon>Bacteria</taxon>
        <taxon>Pseudomonadati</taxon>
        <taxon>Thermodesulfobacteriota</taxon>
        <taxon>Desulfuromonadia</taxon>
        <taxon>Geobacterales</taxon>
        <taxon>Geobacteraceae</taxon>
        <taxon>Geotalea</taxon>
    </lineage>
</organism>
<dbReference type="AlphaFoldDB" id="B9M9B9"/>
<dbReference type="SUPFAM" id="SSF53649">
    <property type="entry name" value="Alkaline phosphatase-like"/>
    <property type="match status" value="1"/>
</dbReference>
<accession>B9M9B9</accession>
<dbReference type="Pfam" id="PF01663">
    <property type="entry name" value="Phosphodiest"/>
    <property type="match status" value="1"/>
</dbReference>
<dbReference type="EMBL" id="CP001390">
    <property type="protein sequence ID" value="ACM18677.1"/>
    <property type="molecule type" value="Genomic_DNA"/>
</dbReference>
<dbReference type="Proteomes" id="UP000007721">
    <property type="component" value="Chromosome"/>
</dbReference>
<dbReference type="HOGENOM" id="CLU_047974_0_0_7"/>
<evidence type="ECO:0000313" key="1">
    <source>
        <dbReference type="EMBL" id="ACM18677.1"/>
    </source>
</evidence>